<dbReference type="AlphaFoldDB" id="A0AAJ0G074"/>
<protein>
    <submittedName>
        <fullName evidence="5">Uncharacterized protein</fullName>
    </submittedName>
</protein>
<evidence type="ECO:0000256" key="1">
    <source>
        <dbReference type="ARBA" id="ARBA00005179"/>
    </source>
</evidence>
<comment type="caution">
    <text evidence="5">The sequence shown here is derived from an EMBL/GenBank/DDBJ whole genome shotgun (WGS) entry which is preliminary data.</text>
</comment>
<dbReference type="PANTHER" id="PTHR35897">
    <property type="entry name" value="METHYLTRANSFERASE AUSD"/>
    <property type="match status" value="1"/>
</dbReference>
<evidence type="ECO:0000256" key="3">
    <source>
        <dbReference type="ARBA" id="ARBA00022691"/>
    </source>
</evidence>
<keyword evidence="3" id="KW-0949">S-adenosyl-L-methionine</keyword>
<accession>A0AAJ0G074</accession>
<dbReference type="Gene3D" id="3.40.50.150">
    <property type="entry name" value="Vaccinia Virus protein VP39"/>
    <property type="match status" value="1"/>
</dbReference>
<dbReference type="Proteomes" id="UP001251528">
    <property type="component" value="Unassembled WGS sequence"/>
</dbReference>
<dbReference type="SUPFAM" id="SSF53335">
    <property type="entry name" value="S-adenosyl-L-methionine-dependent methyltransferases"/>
    <property type="match status" value="1"/>
</dbReference>
<evidence type="ECO:0000256" key="2">
    <source>
        <dbReference type="ARBA" id="ARBA00022679"/>
    </source>
</evidence>
<comment type="pathway">
    <text evidence="1">Secondary metabolite biosynthesis.</text>
</comment>
<dbReference type="GO" id="GO:0016740">
    <property type="term" value="F:transferase activity"/>
    <property type="evidence" value="ECO:0007669"/>
    <property type="project" value="UniProtKB-KW"/>
</dbReference>
<keyword evidence="2" id="KW-0808">Transferase</keyword>
<dbReference type="PANTHER" id="PTHR35897:SF1">
    <property type="entry name" value="METHYLTRANSFERASE AUSD"/>
    <property type="match status" value="1"/>
</dbReference>
<keyword evidence="6" id="KW-1185">Reference proteome</keyword>
<comment type="similarity">
    <text evidence="4">Belongs to the class I-like SAM-binding methyltransferase superfamily.</text>
</comment>
<dbReference type="InterPro" id="IPR029063">
    <property type="entry name" value="SAM-dependent_MTases_sf"/>
</dbReference>
<proteinExistence type="inferred from homology"/>
<evidence type="ECO:0000313" key="5">
    <source>
        <dbReference type="EMBL" id="KAK2603866.1"/>
    </source>
</evidence>
<gene>
    <name evidence="5" type="ORF">QQS21_003901</name>
</gene>
<dbReference type="EMBL" id="JASWJB010000054">
    <property type="protein sequence ID" value="KAK2603866.1"/>
    <property type="molecule type" value="Genomic_DNA"/>
</dbReference>
<reference evidence="5" key="1">
    <citation type="submission" date="2023-06" db="EMBL/GenBank/DDBJ databases">
        <title>Conoideocrella luteorostrata (Hypocreales: Clavicipitaceae), a potential biocontrol fungus for elongate hemlock scale in United States Christmas tree production areas.</title>
        <authorList>
            <person name="Barrett H."/>
            <person name="Lovett B."/>
            <person name="Macias A.M."/>
            <person name="Stajich J.E."/>
            <person name="Kasson M.T."/>
        </authorList>
    </citation>
    <scope>NUCLEOTIDE SEQUENCE</scope>
    <source>
        <strain evidence="5">ARSEF 14590</strain>
    </source>
</reference>
<sequence>MADSQYQVGSRCKEVPWYEDALVEIDTPARDLLENYSRYAAHEVVPSVNEMRDQIWDVYPWPCVGGFRFLDLALSRQDLRKYVGLEVQREFIHLAYKLFRDGDGDGDGPGHLKAHFVAGDLFDRAEPQLLAVQGTFGIVNMGQILHIWDREGQLAACRRVVELLRPEPGSIIVGQCVGHLDGVESHGSGRKGTFQHNVETFRSMWDELSRQTGTSWEVHARLEKSPVIGGEGKRNWSSPSVRRLVFSVERR</sequence>
<name>A0AAJ0G074_9HYPO</name>
<organism evidence="5 6">
    <name type="scientific">Conoideocrella luteorostrata</name>
    <dbReference type="NCBI Taxonomy" id="1105319"/>
    <lineage>
        <taxon>Eukaryota</taxon>
        <taxon>Fungi</taxon>
        <taxon>Dikarya</taxon>
        <taxon>Ascomycota</taxon>
        <taxon>Pezizomycotina</taxon>
        <taxon>Sordariomycetes</taxon>
        <taxon>Hypocreomycetidae</taxon>
        <taxon>Hypocreales</taxon>
        <taxon>Clavicipitaceae</taxon>
        <taxon>Conoideocrella</taxon>
    </lineage>
</organism>
<evidence type="ECO:0000313" key="6">
    <source>
        <dbReference type="Proteomes" id="UP001251528"/>
    </source>
</evidence>
<evidence type="ECO:0000256" key="4">
    <source>
        <dbReference type="ARBA" id="ARBA00038314"/>
    </source>
</evidence>
<dbReference type="InterPro" id="IPR051654">
    <property type="entry name" value="Meroterpenoid_MTases"/>
</dbReference>